<sequence length="88" mass="10048">MQDKINEYIAQFPVIDAPESNKNGALHNKSNANVLVTWSQFEVQMMDIITALRHMLLAEIPRKSVIKGENLTALKLWVQAMKKIELLD</sequence>
<name>A0A183HQG1_9BILA</name>
<proteinExistence type="predicted"/>
<organism evidence="3">
    <name type="scientific">Onchocerca flexuosa</name>
    <dbReference type="NCBI Taxonomy" id="387005"/>
    <lineage>
        <taxon>Eukaryota</taxon>
        <taxon>Metazoa</taxon>
        <taxon>Ecdysozoa</taxon>
        <taxon>Nematoda</taxon>
        <taxon>Chromadorea</taxon>
        <taxon>Rhabditida</taxon>
        <taxon>Spirurina</taxon>
        <taxon>Spiruromorpha</taxon>
        <taxon>Filarioidea</taxon>
        <taxon>Onchocercidae</taxon>
        <taxon>Onchocerca</taxon>
    </lineage>
</organism>
<keyword evidence="2" id="KW-1185">Reference proteome</keyword>
<reference evidence="3" key="1">
    <citation type="submission" date="2016-06" db="UniProtKB">
        <authorList>
            <consortium name="WormBaseParasite"/>
        </authorList>
    </citation>
    <scope>IDENTIFICATION</scope>
</reference>
<protein>
    <submittedName>
        <fullName evidence="1 3">Uncharacterized protein</fullName>
    </submittedName>
</protein>
<dbReference type="STRING" id="387005.A0A183HQG1"/>
<dbReference type="EMBL" id="UZAJ01012250">
    <property type="protein sequence ID" value="VDO62820.1"/>
    <property type="molecule type" value="Genomic_DNA"/>
</dbReference>
<dbReference type="AlphaFoldDB" id="A0A183HQG1"/>
<evidence type="ECO:0000313" key="1">
    <source>
        <dbReference type="EMBL" id="VDO62820.1"/>
    </source>
</evidence>
<gene>
    <name evidence="1" type="ORF">OFLC_LOCUS9727</name>
</gene>
<evidence type="ECO:0000313" key="2">
    <source>
        <dbReference type="Proteomes" id="UP000267606"/>
    </source>
</evidence>
<dbReference type="InterPro" id="IPR042568">
    <property type="entry name" value="QSOX_FAD-bd_sf"/>
</dbReference>
<evidence type="ECO:0000313" key="3">
    <source>
        <dbReference type="WBParaSite" id="OFLC_0000972201-mRNA-1"/>
    </source>
</evidence>
<dbReference type="Proteomes" id="UP000267606">
    <property type="component" value="Unassembled WGS sequence"/>
</dbReference>
<accession>A0A183HQG1</accession>
<reference evidence="1 2" key="2">
    <citation type="submission" date="2018-11" db="EMBL/GenBank/DDBJ databases">
        <authorList>
            <consortium name="Pathogen Informatics"/>
        </authorList>
    </citation>
    <scope>NUCLEOTIDE SEQUENCE [LARGE SCALE GENOMIC DNA]</scope>
</reference>
<dbReference type="WBParaSite" id="OFLC_0000972201-mRNA-1">
    <property type="protein sequence ID" value="OFLC_0000972201-mRNA-1"/>
    <property type="gene ID" value="OFLC_0000972201"/>
</dbReference>
<dbReference type="Gene3D" id="1.20.120.1960">
    <property type="entry name" value="QSOX sulfhydryl oxidase domain"/>
    <property type="match status" value="1"/>
</dbReference>